<evidence type="ECO:0000313" key="1">
    <source>
        <dbReference type="EMBL" id="QSG02928.1"/>
    </source>
</evidence>
<dbReference type="Gene3D" id="3.30.110.170">
    <property type="entry name" value="Protein of unknown function (DUF541), domain 1"/>
    <property type="match status" value="1"/>
</dbReference>
<accession>A0A897MSC0</accession>
<dbReference type="Gene3D" id="3.30.70.2970">
    <property type="entry name" value="Protein of unknown function (DUF541), domain 2"/>
    <property type="match status" value="1"/>
</dbReference>
<dbReference type="InterPro" id="IPR052022">
    <property type="entry name" value="26kDa_periplasmic_antigen"/>
</dbReference>
<dbReference type="RefSeq" id="WP_238476996.1">
    <property type="nucleotide sequence ID" value="NZ_CP064786.1"/>
</dbReference>
<dbReference type="Pfam" id="PF04402">
    <property type="entry name" value="SIMPL"/>
    <property type="match status" value="1"/>
</dbReference>
<dbReference type="InterPro" id="IPR007497">
    <property type="entry name" value="SIMPL/DUF541"/>
</dbReference>
<reference evidence="1" key="1">
    <citation type="submission" date="2020-11" db="EMBL/GenBank/DDBJ databases">
        <title>Carbohydrate-dependent, anaerobic sulfur respiration: A novel catabolism in halophilic archaea.</title>
        <authorList>
            <person name="Sorokin D.Y."/>
            <person name="Messina E."/>
            <person name="Smedile F."/>
            <person name="La Cono V."/>
            <person name="Hallsworth J.E."/>
            <person name="Yakimov M.M."/>
        </authorList>
    </citation>
    <scope>NUCLEOTIDE SEQUENCE</scope>
    <source>
        <strain evidence="1">AArc-S</strain>
    </source>
</reference>
<keyword evidence="2" id="KW-1185">Reference proteome</keyword>
<dbReference type="EMBL" id="CP064786">
    <property type="protein sequence ID" value="QSG02928.1"/>
    <property type="molecule type" value="Genomic_DNA"/>
</dbReference>
<dbReference type="Proteomes" id="UP000663586">
    <property type="component" value="Chromosome"/>
</dbReference>
<evidence type="ECO:0000313" key="2">
    <source>
        <dbReference type="Proteomes" id="UP000663586"/>
    </source>
</evidence>
<gene>
    <name evidence="1" type="ORF">AArcS_1718</name>
</gene>
<organism evidence="1 2">
    <name type="scientific">Natranaeroarchaeum sulfidigenes</name>
    <dbReference type="NCBI Taxonomy" id="2784880"/>
    <lineage>
        <taxon>Archaea</taxon>
        <taxon>Methanobacteriati</taxon>
        <taxon>Methanobacteriota</taxon>
        <taxon>Stenosarchaea group</taxon>
        <taxon>Halobacteria</taxon>
        <taxon>Halobacteriales</taxon>
        <taxon>Natronoarchaeaceae</taxon>
        <taxon>Natranaeroarchaeum</taxon>
    </lineage>
</organism>
<protein>
    <submittedName>
        <fullName evidence="1">Putative secereted protein, contains kinase-interacting SIMPL domain</fullName>
    </submittedName>
</protein>
<keyword evidence="1" id="KW-0808">Transferase</keyword>
<name>A0A897MSC0_9EURY</name>
<dbReference type="GO" id="GO:0006974">
    <property type="term" value="P:DNA damage response"/>
    <property type="evidence" value="ECO:0007669"/>
    <property type="project" value="TreeGrafter"/>
</dbReference>
<dbReference type="GO" id="GO:0016301">
    <property type="term" value="F:kinase activity"/>
    <property type="evidence" value="ECO:0007669"/>
    <property type="project" value="UniProtKB-KW"/>
</dbReference>
<dbReference type="AlphaFoldDB" id="A0A897MSC0"/>
<dbReference type="GeneID" id="70685096"/>
<dbReference type="PANTHER" id="PTHR34387">
    <property type="entry name" value="SLR1258 PROTEIN"/>
    <property type="match status" value="1"/>
</dbReference>
<dbReference type="KEGG" id="hara:AArcS_1718"/>
<sequence>MTRTVQVDATGQAEVLPVLALIKVAASGTGETTAAAYANAKDRAAAIRSSVTSIDEEQVRTVDFTVEDPADFYECNTDAPFEATEHLEIDCTPDAVEGVVIDVTDAGGMVREVNFSADKSVARQLEKEALIKATQRAREKAESIASTEDLEVGDVLDVTEKRDGLGMDSLVDEALEMNRGTVIQPSPITASETVEVVFELTDG</sequence>
<keyword evidence="1" id="KW-0418">Kinase</keyword>
<dbReference type="PANTHER" id="PTHR34387:SF2">
    <property type="entry name" value="SLR1258 PROTEIN"/>
    <property type="match status" value="1"/>
</dbReference>
<proteinExistence type="predicted"/>